<comment type="caution">
    <text evidence="3">The sequence shown here is derived from an EMBL/GenBank/DDBJ whole genome shotgun (WGS) entry which is preliminary data.</text>
</comment>
<evidence type="ECO:0000256" key="1">
    <source>
        <dbReference type="SAM" id="SignalP"/>
    </source>
</evidence>
<protein>
    <recommendedName>
        <fullName evidence="2">F5/8 type C domain-containing protein</fullName>
    </recommendedName>
</protein>
<dbReference type="Pfam" id="PF00754">
    <property type="entry name" value="F5_F8_type_C"/>
    <property type="match status" value="1"/>
</dbReference>
<gene>
    <name evidence="3" type="ORF">Hsar01_00661</name>
</gene>
<dbReference type="InterPro" id="IPR048309">
    <property type="entry name" value="GxGYxYP_N_3rd"/>
</dbReference>
<dbReference type="RefSeq" id="WP_353565604.1">
    <property type="nucleotide sequence ID" value="NZ_BAABRI010000003.1"/>
</dbReference>
<feature type="signal peptide" evidence="1">
    <location>
        <begin position="1"/>
        <end position="20"/>
    </location>
</feature>
<dbReference type="Pfam" id="PF20958">
    <property type="entry name" value="GxGYxYP_N_3rd"/>
    <property type="match status" value="1"/>
</dbReference>
<dbReference type="Proteomes" id="UP001476282">
    <property type="component" value="Unassembled WGS sequence"/>
</dbReference>
<dbReference type="InterPro" id="IPR000421">
    <property type="entry name" value="FA58C"/>
</dbReference>
<dbReference type="InterPro" id="IPR008979">
    <property type="entry name" value="Galactose-bd-like_sf"/>
</dbReference>
<keyword evidence="1" id="KW-0732">Signal</keyword>
<evidence type="ECO:0000259" key="2">
    <source>
        <dbReference type="PROSITE" id="PS50022"/>
    </source>
</evidence>
<dbReference type="InterPro" id="IPR025832">
    <property type="entry name" value="GxGYxYP_C"/>
</dbReference>
<feature type="domain" description="F5/8 type C" evidence="2">
    <location>
        <begin position="535"/>
        <end position="676"/>
    </location>
</feature>
<organism evidence="3 4">
    <name type="scientific">Haloferula sargassicola</name>
    <dbReference type="NCBI Taxonomy" id="490096"/>
    <lineage>
        <taxon>Bacteria</taxon>
        <taxon>Pseudomonadati</taxon>
        <taxon>Verrucomicrobiota</taxon>
        <taxon>Verrucomicrobiia</taxon>
        <taxon>Verrucomicrobiales</taxon>
        <taxon>Verrucomicrobiaceae</taxon>
        <taxon>Haloferula</taxon>
    </lineage>
</organism>
<reference evidence="3 4" key="1">
    <citation type="submission" date="2024-02" db="EMBL/GenBank/DDBJ databases">
        <title>Haloferula sargassicola NBRC 104335.</title>
        <authorList>
            <person name="Ichikawa N."/>
            <person name="Katano-Makiyama Y."/>
            <person name="Hidaka K."/>
        </authorList>
    </citation>
    <scope>NUCLEOTIDE SEQUENCE [LARGE SCALE GENOMIC DNA]</scope>
    <source>
        <strain evidence="3 4">NBRC 104335</strain>
    </source>
</reference>
<dbReference type="PANTHER" id="PTHR37321:SF1">
    <property type="entry name" value="EXPORTED PROTEIN"/>
    <property type="match status" value="1"/>
</dbReference>
<dbReference type="EMBL" id="BAABRI010000003">
    <property type="protein sequence ID" value="GAA5481452.1"/>
    <property type="molecule type" value="Genomic_DNA"/>
</dbReference>
<sequence>MPSLSIILRAVFVVSLPALAPPAVADLAWPEGRPLPAFPAPAEKLDALVVQDLLPDEQITFSALQGQVNRTKPRLILLDERAGEGRDTWLNTPGSGVDQFTLHPSDSRYDIIAKYGKELSGVVIYDPSRSEHYRNLACTVAGLEKALPVTREVLAKILPRGWDPKVVSDLTELPFKSATDIYEHLRKEYWPRCTKRLIVSARPFTRGGDLHHTRDMAAACGAAVVWLDPRDKAERKLLASFFKDMPAGDAVALGWYATERSGITTASEFGIGTIPSDFYNGSTVFAGGPREIQVPAVPKMPPLEDKIYVAMFISDGDNIQYVQHAMRDIWERSESVRGRVALNWTISPGLVDIGPGLLNYYYDSATSNDCFVSGPSGMGYLIPYNTLEEEGAPVGPTMTAADRINGYTRLTGRYTDRAGLRVVTIWDHATPEQRAGYERNCPQLYGLTVQNFKDVPSVSASVENDRLRFEKLRIPYAGSYDHIHGDLERAIRRWNGKEPLFLAYQMDVWHEMKPGRIVELHDNLQREFPDQIEFVRADHYFNLRNQAESLPYNLCLDPETKVRASSGDAARAIDGTPATHWKCTDGGEAWLGFDFGSPRTLRRYVVRHSESDGLRGVALQTSDDGTRWKTVDVQRKPTPPVTQASFNPQRARYARLVLKTADGMPGSLADAEIYGSR</sequence>
<accession>A0ABP9UJ86</accession>
<proteinExistence type="predicted"/>
<dbReference type="Gene3D" id="3.20.20.490">
    <property type="entry name" value="GxGYxYP glycoside hydrolase, C-terminal domain"/>
    <property type="match status" value="1"/>
</dbReference>
<keyword evidence="4" id="KW-1185">Reference proteome</keyword>
<dbReference type="Pfam" id="PF14323">
    <property type="entry name" value="GxGYxYP_C"/>
    <property type="match status" value="1"/>
</dbReference>
<dbReference type="Gene3D" id="2.60.120.260">
    <property type="entry name" value="Galactose-binding domain-like"/>
    <property type="match status" value="1"/>
</dbReference>
<dbReference type="SUPFAM" id="SSF49785">
    <property type="entry name" value="Galactose-binding domain-like"/>
    <property type="match status" value="1"/>
</dbReference>
<feature type="chain" id="PRO_5046179321" description="F5/8 type C domain-containing protein" evidence="1">
    <location>
        <begin position="21"/>
        <end position="677"/>
    </location>
</feature>
<dbReference type="PROSITE" id="PS50022">
    <property type="entry name" value="FA58C_3"/>
    <property type="match status" value="1"/>
</dbReference>
<name>A0ABP9UJ86_9BACT</name>
<evidence type="ECO:0000313" key="3">
    <source>
        <dbReference type="EMBL" id="GAA5481452.1"/>
    </source>
</evidence>
<dbReference type="PANTHER" id="PTHR37321">
    <property type="entry name" value="EXPORTED PROTEIN-RELATED"/>
    <property type="match status" value="1"/>
</dbReference>
<dbReference type="InterPro" id="IPR038410">
    <property type="entry name" value="GxGYxYP_C_sf"/>
</dbReference>
<evidence type="ECO:0000313" key="4">
    <source>
        <dbReference type="Proteomes" id="UP001476282"/>
    </source>
</evidence>